<proteinExistence type="predicted"/>
<keyword evidence="2" id="KW-1185">Reference proteome</keyword>
<evidence type="ECO:0000313" key="2">
    <source>
        <dbReference type="Proteomes" id="UP000030686"/>
    </source>
</evidence>
<organism evidence="1 2">
    <name type="scientific">Penicillium roqueforti (strain FM164)</name>
    <dbReference type="NCBI Taxonomy" id="1365484"/>
    <lineage>
        <taxon>Eukaryota</taxon>
        <taxon>Fungi</taxon>
        <taxon>Dikarya</taxon>
        <taxon>Ascomycota</taxon>
        <taxon>Pezizomycotina</taxon>
        <taxon>Eurotiomycetes</taxon>
        <taxon>Eurotiomycetidae</taxon>
        <taxon>Eurotiales</taxon>
        <taxon>Aspergillaceae</taxon>
        <taxon>Penicillium</taxon>
    </lineage>
</organism>
<sequence length="51" mass="6073">MINIHKRMRQTRARNKLCGLDMCRVCASVLASLARFVFYLETWKDWLAELN</sequence>
<protein>
    <submittedName>
        <fullName evidence="1">Uncharacterized protein</fullName>
    </submittedName>
</protein>
<evidence type="ECO:0000313" key="1">
    <source>
        <dbReference type="EMBL" id="CDM38004.1"/>
    </source>
</evidence>
<dbReference type="AlphaFoldDB" id="W6QV44"/>
<accession>W6QV44</accession>
<name>W6QV44_PENRF</name>
<dbReference type="EMBL" id="HG792022">
    <property type="protein sequence ID" value="CDM38004.1"/>
    <property type="molecule type" value="Genomic_DNA"/>
</dbReference>
<gene>
    <name evidence="1" type="ORF">PROQFM164_S08g000055</name>
</gene>
<dbReference type="Proteomes" id="UP000030686">
    <property type="component" value="Unassembled WGS sequence"/>
</dbReference>
<reference evidence="1" key="1">
    <citation type="journal article" date="2014" name="Nat. Commun.">
        <title>Multiple recent horizontal transfers of a large genomic region in cheese making fungi.</title>
        <authorList>
            <person name="Cheeseman K."/>
            <person name="Ropars J."/>
            <person name="Renault P."/>
            <person name="Dupont J."/>
            <person name="Gouzy J."/>
            <person name="Branca A."/>
            <person name="Abraham A.L."/>
            <person name="Ceppi M."/>
            <person name="Conseiller E."/>
            <person name="Debuchy R."/>
            <person name="Malagnac F."/>
            <person name="Goarin A."/>
            <person name="Silar P."/>
            <person name="Lacoste S."/>
            <person name="Sallet E."/>
            <person name="Bensimon A."/>
            <person name="Giraud T."/>
            <person name="Brygoo Y."/>
        </authorList>
    </citation>
    <scope>NUCLEOTIDE SEQUENCE [LARGE SCALE GENOMIC DNA]</scope>
    <source>
        <strain evidence="1">FM164</strain>
    </source>
</reference>